<feature type="compositionally biased region" description="Low complexity" evidence="1">
    <location>
        <begin position="19"/>
        <end position="34"/>
    </location>
</feature>
<dbReference type="PANTHER" id="PTHR34219">
    <property type="entry name" value="IRON-REGULATED INNER MEMBRANE PROTEIN-RELATED"/>
    <property type="match status" value="1"/>
</dbReference>
<dbReference type="InterPro" id="IPR005625">
    <property type="entry name" value="PepSY-ass_TM"/>
</dbReference>
<feature type="transmembrane region" description="Helical" evidence="2">
    <location>
        <begin position="405"/>
        <end position="426"/>
    </location>
</feature>
<keyword evidence="4" id="KW-1185">Reference proteome</keyword>
<accession>A0ABW7UW76</accession>
<evidence type="ECO:0000256" key="1">
    <source>
        <dbReference type="SAM" id="MobiDB-lite"/>
    </source>
</evidence>
<feature type="region of interest" description="Disordered" evidence="1">
    <location>
        <begin position="1"/>
        <end position="37"/>
    </location>
</feature>
<keyword evidence="2" id="KW-0812">Transmembrane</keyword>
<feature type="transmembrane region" description="Helical" evidence="2">
    <location>
        <begin position="188"/>
        <end position="209"/>
    </location>
</feature>
<evidence type="ECO:0000313" key="4">
    <source>
        <dbReference type="Proteomes" id="UP001611548"/>
    </source>
</evidence>
<evidence type="ECO:0000256" key="2">
    <source>
        <dbReference type="SAM" id="Phobius"/>
    </source>
</evidence>
<keyword evidence="2" id="KW-1133">Transmembrane helix</keyword>
<dbReference type="RefSeq" id="WP_398718521.1">
    <property type="nucleotide sequence ID" value="NZ_JBIRWE010000006.1"/>
</dbReference>
<gene>
    <name evidence="3" type="ORF">ACH429_16490</name>
</gene>
<dbReference type="PANTHER" id="PTHR34219:SF1">
    <property type="entry name" value="PEPSY DOMAIN-CONTAINING PROTEIN"/>
    <property type="match status" value="1"/>
</dbReference>
<reference evidence="3 4" key="1">
    <citation type="submission" date="2024-10" db="EMBL/GenBank/DDBJ databases">
        <title>The Natural Products Discovery Center: Release of the First 8490 Sequenced Strains for Exploring Actinobacteria Biosynthetic Diversity.</title>
        <authorList>
            <person name="Kalkreuter E."/>
            <person name="Kautsar S.A."/>
            <person name="Yang D."/>
            <person name="Bader C.D."/>
            <person name="Teijaro C.N."/>
            <person name="Fluegel L."/>
            <person name="Davis C.M."/>
            <person name="Simpson J.R."/>
            <person name="Lauterbach L."/>
            <person name="Steele A.D."/>
            <person name="Gui C."/>
            <person name="Meng S."/>
            <person name="Li G."/>
            <person name="Viehrig K."/>
            <person name="Ye F."/>
            <person name="Su P."/>
            <person name="Kiefer A.F."/>
            <person name="Nichols A."/>
            <person name="Cepeda A.J."/>
            <person name="Yan W."/>
            <person name="Fan B."/>
            <person name="Jiang Y."/>
            <person name="Adhikari A."/>
            <person name="Zheng C.-J."/>
            <person name="Schuster L."/>
            <person name="Cowan T.M."/>
            <person name="Smanski M.J."/>
            <person name="Chevrette M.G."/>
            <person name="De Carvalho L.P.S."/>
            <person name="Shen B."/>
        </authorList>
    </citation>
    <scope>NUCLEOTIDE SEQUENCE [LARGE SCALE GENOMIC DNA]</scope>
    <source>
        <strain evidence="3 4">NPDC020327</strain>
    </source>
</reference>
<feature type="transmembrane region" description="Helical" evidence="2">
    <location>
        <begin position="52"/>
        <end position="74"/>
    </location>
</feature>
<dbReference type="Pfam" id="PF03929">
    <property type="entry name" value="PepSY_TM"/>
    <property type="match status" value="1"/>
</dbReference>
<feature type="compositionally biased region" description="Gly residues" evidence="1">
    <location>
        <begin position="297"/>
        <end position="308"/>
    </location>
</feature>
<feature type="compositionally biased region" description="Pro residues" evidence="1">
    <location>
        <begin position="1"/>
        <end position="13"/>
    </location>
</feature>
<organism evidence="3 4">
    <name type="scientific">Streptomyces pathocidini</name>
    <dbReference type="NCBI Taxonomy" id="1650571"/>
    <lineage>
        <taxon>Bacteria</taxon>
        <taxon>Bacillati</taxon>
        <taxon>Actinomycetota</taxon>
        <taxon>Actinomycetes</taxon>
        <taxon>Kitasatosporales</taxon>
        <taxon>Streptomycetaceae</taxon>
        <taxon>Streptomyces</taxon>
    </lineage>
</organism>
<feature type="transmembrane region" description="Helical" evidence="2">
    <location>
        <begin position="472"/>
        <end position="490"/>
    </location>
</feature>
<comment type="caution">
    <text evidence="3">The sequence shown here is derived from an EMBL/GenBank/DDBJ whole genome shotgun (WGS) entry which is preliminary data.</text>
</comment>
<keyword evidence="2" id="KW-0472">Membrane</keyword>
<feature type="region of interest" description="Disordered" evidence="1">
    <location>
        <begin position="284"/>
        <end position="308"/>
    </location>
</feature>
<name>A0ABW7UW76_9ACTN</name>
<evidence type="ECO:0000313" key="3">
    <source>
        <dbReference type="EMBL" id="MFI1965682.1"/>
    </source>
</evidence>
<sequence>MSVIPDSPPQPAPDDPHWSTATTAEEAPASTPAANTRPLRSRQGVWALLRRLHFYAGVFVAPFLFLAALTGLAYTVTPQLDQLVYGDELRVEHAAGQQHSLADQIGAARAAHPEGSLAYVVTPPTAEDTTRVVLNVPGLENDRQRTVFVDPYTNKVKGDLTTWFDETPLTTWLDDLHRNLHLGETGRLYSEVAASWLWVLVLGGLALWLGRARGQRAKSVRGVLVPDRSARGVRRTRSWHAVTGVWLSIGLLGLSATGLTWSHYAGDRFGSLLDAVHAHAPALDTSPRSADADSANTGGGHAGHGMAHGTGHSGLSGFDVSLATARKAGLGGALTVTPPAEQGNAWSVAQDDRVWPVHLDQVAVDARTGDITAYNKWSDYPLLAKLSKLGVAAHMGILFGIANQIALAVIAIGLIFGLVWGYRMWWQRRPTRADRRAAFGGAPERGVWRQLPLTVLLLGIPAVIALGWALPVLGVTLLGFLVMDVLAGVVQRRRHA</sequence>
<dbReference type="Proteomes" id="UP001611548">
    <property type="component" value="Unassembled WGS sequence"/>
</dbReference>
<feature type="transmembrane region" description="Helical" evidence="2">
    <location>
        <begin position="241"/>
        <end position="264"/>
    </location>
</feature>
<proteinExistence type="predicted"/>
<feature type="transmembrane region" description="Helical" evidence="2">
    <location>
        <begin position="447"/>
        <end position="466"/>
    </location>
</feature>
<dbReference type="EMBL" id="JBIRWE010000006">
    <property type="protein sequence ID" value="MFI1965682.1"/>
    <property type="molecule type" value="Genomic_DNA"/>
</dbReference>
<protein>
    <submittedName>
        <fullName evidence="3">PepSY-associated TM helix domain-containing protein</fullName>
    </submittedName>
</protein>